<gene>
    <name evidence="1" type="ORF">GCM10007390_47880</name>
</gene>
<proteinExistence type="predicted"/>
<evidence type="ECO:0000313" key="1">
    <source>
        <dbReference type="EMBL" id="GHB86660.1"/>
    </source>
</evidence>
<accession>A0A8J3GC60</accession>
<dbReference type="Gene3D" id="3.30.2310.20">
    <property type="entry name" value="RelE-like"/>
    <property type="match status" value="1"/>
</dbReference>
<dbReference type="AlphaFoldDB" id="A0A8J3GC60"/>
<reference evidence="1 2" key="1">
    <citation type="journal article" date="2014" name="Int. J. Syst. Evol. Microbiol.">
        <title>Complete genome sequence of Corynebacterium casei LMG S-19264T (=DSM 44701T), isolated from a smear-ripened cheese.</title>
        <authorList>
            <consortium name="US DOE Joint Genome Institute (JGI-PGF)"/>
            <person name="Walter F."/>
            <person name="Albersmeier A."/>
            <person name="Kalinowski J."/>
            <person name="Ruckert C."/>
        </authorList>
    </citation>
    <scope>NUCLEOTIDE SEQUENCE [LARGE SCALE GENOMIC DNA]</scope>
    <source>
        <strain evidence="1 2">KCTC 12866</strain>
    </source>
</reference>
<protein>
    <submittedName>
        <fullName evidence="1">Protein killer protein</fullName>
    </submittedName>
</protein>
<dbReference type="SUPFAM" id="SSF143011">
    <property type="entry name" value="RelE-like"/>
    <property type="match status" value="1"/>
</dbReference>
<organism evidence="1 2">
    <name type="scientific">Persicitalea jodogahamensis</name>
    <dbReference type="NCBI Taxonomy" id="402147"/>
    <lineage>
        <taxon>Bacteria</taxon>
        <taxon>Pseudomonadati</taxon>
        <taxon>Bacteroidota</taxon>
        <taxon>Cytophagia</taxon>
        <taxon>Cytophagales</taxon>
        <taxon>Spirosomataceae</taxon>
        <taxon>Persicitalea</taxon>
    </lineage>
</organism>
<name>A0A8J3GC60_9BACT</name>
<dbReference type="InterPro" id="IPR007711">
    <property type="entry name" value="HigB-1"/>
</dbReference>
<dbReference type="PANTHER" id="PTHR40266:SF2">
    <property type="entry name" value="TOXIN HIGB-1"/>
    <property type="match status" value="1"/>
</dbReference>
<dbReference type="PANTHER" id="PTHR40266">
    <property type="entry name" value="TOXIN HIGB-1"/>
    <property type="match status" value="1"/>
</dbReference>
<dbReference type="Proteomes" id="UP000598271">
    <property type="component" value="Unassembled WGS sequence"/>
</dbReference>
<sequence>MIISIQHKGLKLFWTKGDRSKLPASMVPKIERVLSIIDELELVPDDLQDLIFLRPHPLKGNLKDFWAMGISGNWRIIFKFNNTDHTAFDLDFIDYH</sequence>
<dbReference type="InterPro" id="IPR035093">
    <property type="entry name" value="RelE/ParE_toxin_dom_sf"/>
</dbReference>
<dbReference type="RefSeq" id="WP_189568328.1">
    <property type="nucleotide sequence ID" value="NZ_BMXF01000007.1"/>
</dbReference>
<dbReference type="Pfam" id="PF05015">
    <property type="entry name" value="HigB-like_toxin"/>
    <property type="match status" value="1"/>
</dbReference>
<comment type="caution">
    <text evidence="1">The sequence shown here is derived from an EMBL/GenBank/DDBJ whole genome shotgun (WGS) entry which is preliminary data.</text>
</comment>
<evidence type="ECO:0000313" key="2">
    <source>
        <dbReference type="Proteomes" id="UP000598271"/>
    </source>
</evidence>
<keyword evidence="2" id="KW-1185">Reference proteome</keyword>
<dbReference type="EMBL" id="BMXF01000007">
    <property type="protein sequence ID" value="GHB86660.1"/>
    <property type="molecule type" value="Genomic_DNA"/>
</dbReference>